<keyword evidence="2" id="KW-1185">Reference proteome</keyword>
<proteinExistence type="predicted"/>
<dbReference type="EMBL" id="BGPR01079888">
    <property type="protein sequence ID" value="GBL76418.1"/>
    <property type="molecule type" value="Genomic_DNA"/>
</dbReference>
<gene>
    <name evidence="1" type="ORF">AVEN_134868_1</name>
</gene>
<organism evidence="1 2">
    <name type="scientific">Araneus ventricosus</name>
    <name type="common">Orbweaver spider</name>
    <name type="synonym">Epeira ventricosa</name>
    <dbReference type="NCBI Taxonomy" id="182803"/>
    <lineage>
        <taxon>Eukaryota</taxon>
        <taxon>Metazoa</taxon>
        <taxon>Ecdysozoa</taxon>
        <taxon>Arthropoda</taxon>
        <taxon>Chelicerata</taxon>
        <taxon>Arachnida</taxon>
        <taxon>Araneae</taxon>
        <taxon>Araneomorphae</taxon>
        <taxon>Entelegynae</taxon>
        <taxon>Araneoidea</taxon>
        <taxon>Araneidae</taxon>
        <taxon>Araneus</taxon>
    </lineage>
</organism>
<dbReference type="Proteomes" id="UP000499080">
    <property type="component" value="Unassembled WGS sequence"/>
</dbReference>
<accession>A0A4Y2A9I0</accession>
<comment type="caution">
    <text evidence="1">The sequence shown here is derived from an EMBL/GenBank/DDBJ whole genome shotgun (WGS) entry which is preliminary data.</text>
</comment>
<name>A0A4Y2A9I0_ARAVE</name>
<sequence>MYVERLDEIAVRGMEKCSKSTTLSSYISMPKHGYYTTFSKEVSDVSQQLLFNRSDDLPYTTTYGTQCISKKPYNDTISEI</sequence>
<dbReference type="AlphaFoldDB" id="A0A4Y2A9I0"/>
<reference evidence="1 2" key="1">
    <citation type="journal article" date="2019" name="Sci. Rep.">
        <title>Orb-weaving spider Araneus ventricosus genome elucidates the spidroin gene catalogue.</title>
        <authorList>
            <person name="Kono N."/>
            <person name="Nakamura H."/>
            <person name="Ohtoshi R."/>
            <person name="Moran D.A.P."/>
            <person name="Shinohara A."/>
            <person name="Yoshida Y."/>
            <person name="Fujiwara M."/>
            <person name="Mori M."/>
            <person name="Tomita M."/>
            <person name="Arakawa K."/>
        </authorList>
    </citation>
    <scope>NUCLEOTIDE SEQUENCE [LARGE SCALE GENOMIC DNA]</scope>
</reference>
<protein>
    <submittedName>
        <fullName evidence="1">Uncharacterized protein</fullName>
    </submittedName>
</protein>
<evidence type="ECO:0000313" key="2">
    <source>
        <dbReference type="Proteomes" id="UP000499080"/>
    </source>
</evidence>
<evidence type="ECO:0000313" key="1">
    <source>
        <dbReference type="EMBL" id="GBL76418.1"/>
    </source>
</evidence>